<evidence type="ECO:0000313" key="2">
    <source>
        <dbReference type="Proteomes" id="UP000029964"/>
    </source>
</evidence>
<name>A0A086TF88_HAPC1</name>
<dbReference type="EMBL" id="JPKY01000005">
    <property type="protein sequence ID" value="KFH48020.1"/>
    <property type="molecule type" value="Genomic_DNA"/>
</dbReference>
<dbReference type="HOGENOM" id="CLU_2170272_0_0_1"/>
<dbReference type="AlphaFoldDB" id="A0A086TF88"/>
<keyword evidence="2" id="KW-1185">Reference proteome</keyword>
<gene>
    <name evidence="1" type="ORF">ACRE_010490</name>
</gene>
<protein>
    <submittedName>
        <fullName evidence="1">Uncharacterized protein</fullName>
    </submittedName>
</protein>
<proteinExistence type="predicted"/>
<comment type="caution">
    <text evidence="1">The sequence shown here is derived from an EMBL/GenBank/DDBJ whole genome shotgun (WGS) entry which is preliminary data.</text>
</comment>
<evidence type="ECO:0000313" key="1">
    <source>
        <dbReference type="EMBL" id="KFH48020.1"/>
    </source>
</evidence>
<accession>A0A086TF88</accession>
<sequence>MGLVASISPATLDLKEAVFAVAYLSAVFAMVKLARGGRHSGHIADYNDIQHGCCNLEKASLSWGVRKPRPEAESLIASVLEGRFRLASAISRVRQASPTPTSPQHWKGAP</sequence>
<reference evidence="2" key="1">
    <citation type="journal article" date="2014" name="Genome Announc.">
        <title>Genome sequence and annotation of Acremonium chrysogenum, producer of the beta-lactam antibiotic cephalosporin C.</title>
        <authorList>
            <person name="Terfehr D."/>
            <person name="Dahlmann T.A."/>
            <person name="Specht T."/>
            <person name="Zadra I."/>
            <person name="Kuernsteiner H."/>
            <person name="Kueck U."/>
        </authorList>
    </citation>
    <scope>NUCLEOTIDE SEQUENCE [LARGE SCALE GENOMIC DNA]</scope>
    <source>
        <strain evidence="2">ATCC 11550 / CBS 779.69 / DSM 880 / IAM 14645 / JCM 23072 / IMI 49137</strain>
    </source>
</reference>
<organism evidence="1 2">
    <name type="scientific">Hapsidospora chrysogenum (strain ATCC 11550 / CBS 779.69 / DSM 880 / IAM 14645 / JCM 23072 / IMI 49137)</name>
    <name type="common">Acremonium chrysogenum</name>
    <dbReference type="NCBI Taxonomy" id="857340"/>
    <lineage>
        <taxon>Eukaryota</taxon>
        <taxon>Fungi</taxon>
        <taxon>Dikarya</taxon>
        <taxon>Ascomycota</taxon>
        <taxon>Pezizomycotina</taxon>
        <taxon>Sordariomycetes</taxon>
        <taxon>Hypocreomycetidae</taxon>
        <taxon>Hypocreales</taxon>
        <taxon>Bionectriaceae</taxon>
        <taxon>Hapsidospora</taxon>
    </lineage>
</organism>
<dbReference type="Proteomes" id="UP000029964">
    <property type="component" value="Unassembled WGS sequence"/>
</dbReference>